<protein>
    <submittedName>
        <fullName evidence="2">Uncharacterized protein</fullName>
    </submittedName>
</protein>
<keyword evidence="3" id="KW-1185">Reference proteome</keyword>
<reference evidence="2" key="2">
    <citation type="submission" date="2020-08" db="EMBL/GenBank/DDBJ databases">
        <title>Plant Genome Project.</title>
        <authorList>
            <person name="Zhang R.-G."/>
        </authorList>
    </citation>
    <scope>NUCLEOTIDE SEQUENCE</scope>
    <source>
        <strain evidence="2">Huo1</strain>
        <tissue evidence="2">Leaf</tissue>
    </source>
</reference>
<name>A0A8X9A7F7_SALSN</name>
<feature type="compositionally biased region" description="Pro residues" evidence="1">
    <location>
        <begin position="155"/>
        <end position="165"/>
    </location>
</feature>
<evidence type="ECO:0000313" key="2">
    <source>
        <dbReference type="EMBL" id="KAG6429539.1"/>
    </source>
</evidence>
<evidence type="ECO:0000256" key="1">
    <source>
        <dbReference type="SAM" id="MobiDB-lite"/>
    </source>
</evidence>
<accession>A0A8X9A7F7</accession>
<organism evidence="2">
    <name type="scientific">Salvia splendens</name>
    <name type="common">Scarlet sage</name>
    <dbReference type="NCBI Taxonomy" id="180675"/>
    <lineage>
        <taxon>Eukaryota</taxon>
        <taxon>Viridiplantae</taxon>
        <taxon>Streptophyta</taxon>
        <taxon>Embryophyta</taxon>
        <taxon>Tracheophyta</taxon>
        <taxon>Spermatophyta</taxon>
        <taxon>Magnoliopsida</taxon>
        <taxon>eudicotyledons</taxon>
        <taxon>Gunneridae</taxon>
        <taxon>Pentapetalae</taxon>
        <taxon>asterids</taxon>
        <taxon>lamiids</taxon>
        <taxon>Lamiales</taxon>
        <taxon>Lamiaceae</taxon>
        <taxon>Nepetoideae</taxon>
        <taxon>Mentheae</taxon>
        <taxon>Salviinae</taxon>
        <taxon>Salvia</taxon>
        <taxon>Salvia subgen. Calosphace</taxon>
        <taxon>core Calosphace</taxon>
    </lineage>
</organism>
<comment type="caution">
    <text evidence="2">The sequence shown here is derived from an EMBL/GenBank/DDBJ whole genome shotgun (WGS) entry which is preliminary data.</text>
</comment>
<proteinExistence type="predicted"/>
<gene>
    <name evidence="2" type="ORF">SASPL_107591</name>
</gene>
<dbReference type="Proteomes" id="UP000298416">
    <property type="component" value="Unassembled WGS sequence"/>
</dbReference>
<dbReference type="AlphaFoldDB" id="A0A8X9A7F7"/>
<sequence length="172" mass="18364">MSATTAVASQPHLGFDGVTTQNAYLSHHTEEVSWDVCGPSSEGFRGTQTQQGFDGPTRSKFLLPYSETTQWDRYGAVSDALGGDTNLGGYAANRGGSRTKPIITTFANVSVGVESHSSATLALDTPALAFEHVLASLARLEARIEASERNATIAQPPPRPDPDPPYTDWQRG</sequence>
<reference evidence="2" key="1">
    <citation type="submission" date="2018-01" db="EMBL/GenBank/DDBJ databases">
        <authorList>
            <person name="Mao J.F."/>
        </authorList>
    </citation>
    <scope>NUCLEOTIDE SEQUENCE</scope>
    <source>
        <strain evidence="2">Huo1</strain>
        <tissue evidence="2">Leaf</tissue>
    </source>
</reference>
<dbReference type="EMBL" id="PNBA02000003">
    <property type="protein sequence ID" value="KAG6429539.1"/>
    <property type="molecule type" value="Genomic_DNA"/>
</dbReference>
<feature type="region of interest" description="Disordered" evidence="1">
    <location>
        <begin position="148"/>
        <end position="172"/>
    </location>
</feature>
<evidence type="ECO:0000313" key="3">
    <source>
        <dbReference type="Proteomes" id="UP000298416"/>
    </source>
</evidence>